<dbReference type="EMBL" id="MUJZ01023691">
    <property type="protein sequence ID" value="OTF79315.1"/>
    <property type="molecule type" value="Genomic_DNA"/>
</dbReference>
<sequence>MPELHLHMMAYHMQERLFCNDCGMILDNYDTYTHHRCTASAATVMSALSQNPNLQSDLLFCSSNTSRMNFSSARTYAANMELLRAGLTAAAAAATATNGEYDVGNQHLQAAAAAQVMLQAAQLAQQQQQQQPQSLSSPSSRKSNNNSQQATV</sequence>
<dbReference type="AlphaFoldDB" id="A0A1Y3BJJ5"/>
<feature type="non-terminal residue" evidence="2">
    <location>
        <position position="152"/>
    </location>
</feature>
<evidence type="ECO:0000256" key="1">
    <source>
        <dbReference type="SAM" id="MobiDB-lite"/>
    </source>
</evidence>
<proteinExistence type="predicted"/>
<dbReference type="Proteomes" id="UP000194236">
    <property type="component" value="Unassembled WGS sequence"/>
</dbReference>
<comment type="caution">
    <text evidence="2">The sequence shown here is derived from an EMBL/GenBank/DDBJ whole genome shotgun (WGS) entry which is preliminary data.</text>
</comment>
<organism evidence="2 3">
    <name type="scientific">Euroglyphus maynei</name>
    <name type="common">Mayne's house dust mite</name>
    <dbReference type="NCBI Taxonomy" id="6958"/>
    <lineage>
        <taxon>Eukaryota</taxon>
        <taxon>Metazoa</taxon>
        <taxon>Ecdysozoa</taxon>
        <taxon>Arthropoda</taxon>
        <taxon>Chelicerata</taxon>
        <taxon>Arachnida</taxon>
        <taxon>Acari</taxon>
        <taxon>Acariformes</taxon>
        <taxon>Sarcoptiformes</taxon>
        <taxon>Astigmata</taxon>
        <taxon>Psoroptidia</taxon>
        <taxon>Analgoidea</taxon>
        <taxon>Pyroglyphidae</taxon>
        <taxon>Pyroglyphinae</taxon>
        <taxon>Euroglyphus</taxon>
    </lineage>
</organism>
<evidence type="ECO:0000313" key="3">
    <source>
        <dbReference type="Proteomes" id="UP000194236"/>
    </source>
</evidence>
<reference evidence="2 3" key="1">
    <citation type="submission" date="2017-03" db="EMBL/GenBank/DDBJ databases">
        <title>Genome Survey of Euroglyphus maynei.</title>
        <authorList>
            <person name="Arlian L.G."/>
            <person name="Morgan M.S."/>
            <person name="Rider S.D."/>
        </authorList>
    </citation>
    <scope>NUCLEOTIDE SEQUENCE [LARGE SCALE GENOMIC DNA]</scope>
    <source>
        <strain evidence="2">Arlian Lab</strain>
        <tissue evidence="2">Whole body</tissue>
    </source>
</reference>
<name>A0A1Y3BJJ5_EURMA</name>
<evidence type="ECO:0000313" key="2">
    <source>
        <dbReference type="EMBL" id="OTF79315.1"/>
    </source>
</evidence>
<feature type="region of interest" description="Disordered" evidence="1">
    <location>
        <begin position="125"/>
        <end position="152"/>
    </location>
</feature>
<gene>
    <name evidence="2" type="ORF">BLA29_012428</name>
</gene>
<protein>
    <submittedName>
        <fullName evidence="2">Uncharacterized protein</fullName>
    </submittedName>
</protein>
<keyword evidence="3" id="KW-1185">Reference proteome</keyword>
<accession>A0A1Y3BJJ5</accession>